<reference evidence="1 2" key="1">
    <citation type="submission" date="2024-05" db="EMBL/GenBank/DDBJ databases">
        <title>A draft genome resource for the thread blight pathogen Marasmius tenuissimus strain MS-2.</title>
        <authorList>
            <person name="Yulfo-Soto G.E."/>
            <person name="Baruah I.K."/>
            <person name="Amoako-Attah I."/>
            <person name="Bukari Y."/>
            <person name="Meinhardt L.W."/>
            <person name="Bailey B.A."/>
            <person name="Cohen S.P."/>
        </authorList>
    </citation>
    <scope>NUCLEOTIDE SEQUENCE [LARGE SCALE GENOMIC DNA]</scope>
    <source>
        <strain evidence="1 2">MS-2</strain>
    </source>
</reference>
<name>A0ABR3A8M4_9AGAR</name>
<proteinExistence type="predicted"/>
<keyword evidence="2" id="KW-1185">Reference proteome</keyword>
<accession>A0ABR3A8M4</accession>
<dbReference type="Proteomes" id="UP001437256">
    <property type="component" value="Unassembled WGS sequence"/>
</dbReference>
<organism evidence="1 2">
    <name type="scientific">Marasmius tenuissimus</name>
    <dbReference type="NCBI Taxonomy" id="585030"/>
    <lineage>
        <taxon>Eukaryota</taxon>
        <taxon>Fungi</taxon>
        <taxon>Dikarya</taxon>
        <taxon>Basidiomycota</taxon>
        <taxon>Agaricomycotina</taxon>
        <taxon>Agaricomycetes</taxon>
        <taxon>Agaricomycetidae</taxon>
        <taxon>Agaricales</taxon>
        <taxon>Marasmiineae</taxon>
        <taxon>Marasmiaceae</taxon>
        <taxon>Marasmius</taxon>
    </lineage>
</organism>
<evidence type="ECO:0000313" key="2">
    <source>
        <dbReference type="Proteomes" id="UP001437256"/>
    </source>
</evidence>
<protein>
    <submittedName>
        <fullName evidence="1">Uncharacterized protein</fullName>
    </submittedName>
</protein>
<evidence type="ECO:0000313" key="1">
    <source>
        <dbReference type="EMBL" id="KAL0069333.1"/>
    </source>
</evidence>
<gene>
    <name evidence="1" type="ORF">AAF712_003698</name>
</gene>
<comment type="caution">
    <text evidence="1">The sequence shown here is derived from an EMBL/GenBank/DDBJ whole genome shotgun (WGS) entry which is preliminary data.</text>
</comment>
<dbReference type="EMBL" id="JBBXMP010000013">
    <property type="protein sequence ID" value="KAL0069333.1"/>
    <property type="molecule type" value="Genomic_DNA"/>
</dbReference>
<sequence length="191" mass="21696">MATPHFPNFPSNASEQIIDDVQLEAGCLYALLAYGGEWGAWEWAFYLPKPVVIPIGREGTLFHVTLYTGNDPPEWRFETDPAKDITTSPEVVALIRLARVSDLGEYEDIVRNDGLTSLFRDVKIPSTPESPMDFSSRTWFTEAIGTLHDCAVVHCDDVWLLEREIKRLGFAAMDRYMESRGWTVFRTDKCS</sequence>